<dbReference type="SMART" id="SM00869">
    <property type="entry name" value="Autotransporter"/>
    <property type="match status" value="1"/>
</dbReference>
<dbReference type="PROSITE" id="PS51208">
    <property type="entry name" value="AUTOTRANSPORTER"/>
    <property type="match status" value="1"/>
</dbReference>
<evidence type="ECO:0000256" key="6">
    <source>
        <dbReference type="ARBA" id="ARBA00023136"/>
    </source>
</evidence>
<reference evidence="9" key="1">
    <citation type="submission" date="2022-06" db="EMBL/GenBank/DDBJ databases">
        <title>Akkermansia biwalacus sp. nov., an anaerobic mucin-degrading bacterium isolated from human intestine.</title>
        <authorList>
            <person name="Kobayashi Y."/>
            <person name="Inoue S."/>
            <person name="Kawahara T."/>
            <person name="Kohda N."/>
        </authorList>
    </citation>
    <scope>NUCLEOTIDE SEQUENCE</scope>
    <source>
        <strain evidence="9">WON2089</strain>
    </source>
</reference>
<dbReference type="InterPro" id="IPR036709">
    <property type="entry name" value="Autotransporte_beta_dom_sf"/>
</dbReference>
<accession>A0ABM7ZG82</accession>
<keyword evidence="7" id="KW-0998">Cell outer membrane</keyword>
<evidence type="ECO:0000256" key="3">
    <source>
        <dbReference type="ARBA" id="ARBA00004613"/>
    </source>
</evidence>
<keyword evidence="4" id="KW-0964">Secreted</keyword>
<dbReference type="InterPro" id="IPR003368">
    <property type="entry name" value="POMP_repeat"/>
</dbReference>
<comment type="subcellular location">
    <subcellularLocation>
        <location evidence="1">Cell envelope</location>
    </subcellularLocation>
    <subcellularLocation>
        <location evidence="2">Cell outer membrane</location>
    </subcellularLocation>
    <subcellularLocation>
        <location evidence="3">Secreted</location>
    </subcellularLocation>
</comment>
<organism evidence="9 10">
    <name type="scientific">Akkermansia biwaensis</name>
    <dbReference type="NCBI Taxonomy" id="2946555"/>
    <lineage>
        <taxon>Bacteria</taxon>
        <taxon>Pseudomonadati</taxon>
        <taxon>Verrucomicrobiota</taxon>
        <taxon>Verrucomicrobiia</taxon>
        <taxon>Verrucomicrobiales</taxon>
        <taxon>Akkermansiaceae</taxon>
        <taxon>Akkermansia</taxon>
    </lineage>
</organism>
<dbReference type="Pfam" id="PF02415">
    <property type="entry name" value="Chlam_PMP"/>
    <property type="match status" value="2"/>
</dbReference>
<dbReference type="Pfam" id="PF03797">
    <property type="entry name" value="Autotransporter"/>
    <property type="match status" value="1"/>
</dbReference>
<evidence type="ECO:0000256" key="1">
    <source>
        <dbReference type="ARBA" id="ARBA00004196"/>
    </source>
</evidence>
<dbReference type="Proteomes" id="UP001062263">
    <property type="component" value="Chromosome"/>
</dbReference>
<proteinExistence type="predicted"/>
<protein>
    <recommendedName>
        <fullName evidence="8">Autotransporter domain-containing protein</fullName>
    </recommendedName>
</protein>
<dbReference type="SUPFAM" id="SSF103515">
    <property type="entry name" value="Autotransporter"/>
    <property type="match status" value="1"/>
</dbReference>
<feature type="domain" description="Autotransporter" evidence="8">
    <location>
        <begin position="1069"/>
        <end position="1344"/>
    </location>
</feature>
<sequence length="1344" mass="139057">MCALGCQAFAAEEYTASNLEEFQEAWNQLADGDTLRITGTIDFQGTDLTALPADARITLASDGHGTVSNFNYGDMSAVSMQNVNVRGEGTVRVGSMTDGMLSGTDESGIILSIESGSTLDGTWLLLENNKLVAGDGVFLDGNNVTTGHSTSIETRIDPETGAFISTVVTNTPGEIAMELGKDVQIDEMDLSMNDGVRGKIISHGDISLSDSTLISTGAVNTTSVYEDEDSKTLIGKSESVGATGGIDFSAGAVTMTDTDLSTAGDGDLYTGGDILLGDGSDISATDRAEITTGALVLTSGISIQDNQGRYQPGTSIQESMGLYGDIFIGSNSSIENYDLDAEGSIFIGNGAELTSVTLDAISVELDSVSIFEKEDGTRTVYMTTAVGDQATVSIGDHSTLNDVDIYAEGGDIYIGSNTTITGDNDLSGSQMADIWAADTVGDIDDEGVSTRGTISFEGTLKQNADGDYVLASGEYSEGTYGGSIVIGNNVTLTMTTVAAENTITLGDNVTYQGTEDASVYHMSAFSDSDNSLIQASIRDTDENGNILNGTVTITERENKITTGRNNTFMNSTAPGRSAAMDISRGGALYAHGDIVIGENNRFIDNSASGSGGAVFAQNNIAETMAYVDGERTSKLTTEVLDIVVGNGSVFSGNRAGANGGAIASELTTNLAWQEGDNVDDLFENEGANIWLGKNTVFTDNTAGSLGGAIHLMEDRLLVIGSGSFFDGNMAGGEANDIFAEDGATIVVNTDADATTLINSGISDADYFTLDDDPEWIRGSASLVQLGGGNLLYGGRDQEDNGFGGDFLQYSGAGSLIVGHVAEIDNELVVEGAQLGVEDLTDYEINGKGIILTDNSTLAGDTLKLNGNAVVEVGEGSSLLLNDITFNGNSSVKLWHIDEAGNGRDLTHTASGISSVDNVTITGADAAGLPLFNSAFVSTTAAANEDGTIRLSQNMKGVASPMQGYSGNVSGVAAGMEQARMNVRDGSAAHRFFENLLGTSSADAAAAMIQSVSGETVVNAAWASNDALKGFASLVRTQGALSAAQGLNSPAARPVQAVDAKGSPIAMAPVASGRGSVWVGGLGSWTDQNARHGIDGYKYDAGGYAVGADFKFSSSALVGMAVGQSFGTFQDKGGFSSYDADSFMVMAYGRYTPSRNKKLTLDGYAAFGTTSFDGNARVADTSAHGEFDAGSFGAAVYATWTEELANKLVIAPFAGLEFMTGKTDSFTESGDLARTFSGARAQNWTLPAGITVSRTFTAGTKTTLTPGITVAVAQDLSRINPKGTVGSDLGSWTARGVNKGRTALRVSAGVSATFGSRWGARIGYSLESRAGLTAQGINGSVSYSF</sequence>
<keyword evidence="5" id="KW-0732">Signal</keyword>
<dbReference type="Gene3D" id="2.40.128.130">
    <property type="entry name" value="Autotransporter beta-domain"/>
    <property type="match status" value="1"/>
</dbReference>
<gene>
    <name evidence="9" type="ORF">Abiwalacus_12720</name>
</gene>
<evidence type="ECO:0000256" key="2">
    <source>
        <dbReference type="ARBA" id="ARBA00004442"/>
    </source>
</evidence>
<name>A0ABM7ZG82_9BACT</name>
<evidence type="ECO:0000256" key="7">
    <source>
        <dbReference type="ARBA" id="ARBA00023237"/>
    </source>
</evidence>
<evidence type="ECO:0000259" key="8">
    <source>
        <dbReference type="PROSITE" id="PS51208"/>
    </source>
</evidence>
<dbReference type="EMBL" id="AP025943">
    <property type="protein sequence ID" value="BDL43698.1"/>
    <property type="molecule type" value="Genomic_DNA"/>
</dbReference>
<evidence type="ECO:0000313" key="10">
    <source>
        <dbReference type="Proteomes" id="UP001062263"/>
    </source>
</evidence>
<keyword evidence="10" id="KW-1185">Reference proteome</keyword>
<dbReference type="InterPro" id="IPR005546">
    <property type="entry name" value="Autotransporte_beta"/>
</dbReference>
<keyword evidence="6" id="KW-0472">Membrane</keyword>
<evidence type="ECO:0000256" key="4">
    <source>
        <dbReference type="ARBA" id="ARBA00022525"/>
    </source>
</evidence>
<evidence type="ECO:0000256" key="5">
    <source>
        <dbReference type="ARBA" id="ARBA00022729"/>
    </source>
</evidence>
<evidence type="ECO:0000313" key="9">
    <source>
        <dbReference type="EMBL" id="BDL43698.1"/>
    </source>
</evidence>